<organism evidence="1">
    <name type="scientific">freshwater metagenome</name>
    <dbReference type="NCBI Taxonomy" id="449393"/>
    <lineage>
        <taxon>unclassified sequences</taxon>
        <taxon>metagenomes</taxon>
        <taxon>ecological metagenomes</taxon>
    </lineage>
</organism>
<gene>
    <name evidence="1" type="ORF">UFOPK2788_00607</name>
</gene>
<sequence length="149" mass="16136">MPTRALLHASKSQPFRTWRDSLLGMTRPQPRAGRLCSRVGCRHLATKTLTYIYADSTAVLGPLATFSEPHAYDLCDQHSLRMSAPVGWTVIKQEPESIASGPSNDDLMAIADAVREAGSRENVSGGAADSTQISPLEIGRRGHLRAIPN</sequence>
<proteinExistence type="predicted"/>
<dbReference type="AlphaFoldDB" id="A0A6J6STB2"/>
<name>A0A6J6STB2_9ZZZZ</name>
<accession>A0A6J6STB2</accession>
<reference evidence="1" key="1">
    <citation type="submission" date="2020-05" db="EMBL/GenBank/DDBJ databases">
        <authorList>
            <person name="Chiriac C."/>
            <person name="Salcher M."/>
            <person name="Ghai R."/>
            <person name="Kavagutti S V."/>
        </authorList>
    </citation>
    <scope>NUCLEOTIDE SEQUENCE</scope>
</reference>
<evidence type="ECO:0000313" key="1">
    <source>
        <dbReference type="EMBL" id="CAB4737797.1"/>
    </source>
</evidence>
<dbReference type="Pfam" id="PF12005">
    <property type="entry name" value="DUF3499"/>
    <property type="match status" value="1"/>
</dbReference>
<dbReference type="InterPro" id="IPR021888">
    <property type="entry name" value="DUF3499"/>
</dbReference>
<dbReference type="EMBL" id="CAEZYV010000077">
    <property type="protein sequence ID" value="CAB4737797.1"/>
    <property type="molecule type" value="Genomic_DNA"/>
</dbReference>
<protein>
    <submittedName>
        <fullName evidence="1">Unannotated protein</fullName>
    </submittedName>
</protein>